<feature type="compositionally biased region" description="Basic and acidic residues" evidence="1">
    <location>
        <begin position="39"/>
        <end position="60"/>
    </location>
</feature>
<accession>A0AAV0JRX5</accession>
<keyword evidence="3" id="KW-1185">Reference proteome</keyword>
<sequence length="218" mass="24691">MRRIAPVPTHPRPHREPAHRPAPLRHRPAPPPHRAQRGRQPDHRPDPPVAHEPDRVDAPRPPEQPVLRFDPVRFRPAQDAEPGPPEPEFPSRFDPRLGFPNLPAGRSRPFPQPPLRWDPTVAGADGRPRDVEFGWEPDHRRDPRRSAQLVGYESEPEPERAGREAAGVWPPVVFYGAGSVPEPADRRDPTVHRGGVVHRPFGSELQPFVREDSRRIAV</sequence>
<organism evidence="2 3">
    <name type="scientific">Linum tenue</name>
    <dbReference type="NCBI Taxonomy" id="586396"/>
    <lineage>
        <taxon>Eukaryota</taxon>
        <taxon>Viridiplantae</taxon>
        <taxon>Streptophyta</taxon>
        <taxon>Embryophyta</taxon>
        <taxon>Tracheophyta</taxon>
        <taxon>Spermatophyta</taxon>
        <taxon>Magnoliopsida</taxon>
        <taxon>eudicotyledons</taxon>
        <taxon>Gunneridae</taxon>
        <taxon>Pentapetalae</taxon>
        <taxon>rosids</taxon>
        <taxon>fabids</taxon>
        <taxon>Malpighiales</taxon>
        <taxon>Linaceae</taxon>
        <taxon>Linum</taxon>
    </lineage>
</organism>
<gene>
    <name evidence="2" type="ORF">LITE_LOCUS15662</name>
</gene>
<protein>
    <submittedName>
        <fullName evidence="2">Uncharacterized protein</fullName>
    </submittedName>
</protein>
<reference evidence="2" key="1">
    <citation type="submission" date="2022-08" db="EMBL/GenBank/DDBJ databases">
        <authorList>
            <person name="Gutierrez-Valencia J."/>
        </authorList>
    </citation>
    <scope>NUCLEOTIDE SEQUENCE</scope>
</reference>
<feature type="region of interest" description="Disordered" evidence="1">
    <location>
        <begin position="1"/>
        <end position="164"/>
    </location>
</feature>
<dbReference type="Proteomes" id="UP001154282">
    <property type="component" value="Unassembled WGS sequence"/>
</dbReference>
<proteinExistence type="predicted"/>
<dbReference type="EMBL" id="CAMGYJ010000005">
    <property type="protein sequence ID" value="CAI0412730.1"/>
    <property type="molecule type" value="Genomic_DNA"/>
</dbReference>
<evidence type="ECO:0000313" key="2">
    <source>
        <dbReference type="EMBL" id="CAI0412730.1"/>
    </source>
</evidence>
<evidence type="ECO:0000256" key="1">
    <source>
        <dbReference type="SAM" id="MobiDB-lite"/>
    </source>
</evidence>
<feature type="region of interest" description="Disordered" evidence="1">
    <location>
        <begin position="180"/>
        <end position="199"/>
    </location>
</feature>
<comment type="caution">
    <text evidence="2">The sequence shown here is derived from an EMBL/GenBank/DDBJ whole genome shotgun (WGS) entry which is preliminary data.</text>
</comment>
<dbReference type="AlphaFoldDB" id="A0AAV0JRX5"/>
<evidence type="ECO:0000313" key="3">
    <source>
        <dbReference type="Proteomes" id="UP001154282"/>
    </source>
</evidence>
<feature type="compositionally biased region" description="Basic and acidic residues" evidence="1">
    <location>
        <begin position="126"/>
        <end position="145"/>
    </location>
</feature>
<name>A0AAV0JRX5_9ROSI</name>